<comment type="similarity">
    <text evidence="2">Belongs to the outer membrane factor (OMF) (TC 1.B.17) family.</text>
</comment>
<dbReference type="PANTHER" id="PTHR30026:SF20">
    <property type="entry name" value="OUTER MEMBRANE PROTEIN TOLC"/>
    <property type="match status" value="1"/>
</dbReference>
<dbReference type="GO" id="GO:0015562">
    <property type="term" value="F:efflux transmembrane transporter activity"/>
    <property type="evidence" value="ECO:0007669"/>
    <property type="project" value="InterPro"/>
</dbReference>
<evidence type="ECO:0000256" key="2">
    <source>
        <dbReference type="ARBA" id="ARBA00007613"/>
    </source>
</evidence>
<dbReference type="AlphaFoldDB" id="C1DVR9"/>
<organism evidence="10 11">
    <name type="scientific">Sulfurihydrogenibium azorense (strain DSM 15241 / OCM 825 / Az-Fu1)</name>
    <dbReference type="NCBI Taxonomy" id="204536"/>
    <lineage>
        <taxon>Bacteria</taxon>
        <taxon>Pseudomonadati</taxon>
        <taxon>Aquificota</taxon>
        <taxon>Aquificia</taxon>
        <taxon>Aquificales</taxon>
        <taxon>Hydrogenothermaceae</taxon>
        <taxon>Sulfurihydrogenibium</taxon>
    </lineage>
</organism>
<evidence type="ECO:0000256" key="6">
    <source>
        <dbReference type="ARBA" id="ARBA00023136"/>
    </source>
</evidence>
<keyword evidence="8" id="KW-0175">Coiled coil</keyword>
<dbReference type="GO" id="GO:0009279">
    <property type="term" value="C:cell outer membrane"/>
    <property type="evidence" value="ECO:0007669"/>
    <property type="project" value="UniProtKB-SubCell"/>
</dbReference>
<comment type="subcellular location">
    <subcellularLocation>
        <location evidence="1">Cell outer membrane</location>
    </subcellularLocation>
</comment>
<dbReference type="PANTHER" id="PTHR30026">
    <property type="entry name" value="OUTER MEMBRANE PROTEIN TOLC"/>
    <property type="match status" value="1"/>
</dbReference>
<protein>
    <submittedName>
        <fullName evidence="10">Outer membrane efflux protein</fullName>
    </submittedName>
</protein>
<dbReference type="InterPro" id="IPR051906">
    <property type="entry name" value="TolC-like"/>
</dbReference>
<dbReference type="KEGG" id="saf:SULAZ_1236"/>
<keyword evidence="3" id="KW-0813">Transport</keyword>
<keyword evidence="11" id="KW-1185">Reference proteome</keyword>
<gene>
    <name evidence="10" type="ordered locus">SULAZ_1236</name>
</gene>
<dbReference type="OrthoDB" id="10263at2"/>
<dbReference type="Gene3D" id="1.20.1600.10">
    <property type="entry name" value="Outer membrane efflux proteins (OEP)"/>
    <property type="match status" value="1"/>
</dbReference>
<keyword evidence="9" id="KW-0732">Signal</keyword>
<accession>C1DVR9</accession>
<dbReference type="STRING" id="204536.SULAZ_1236"/>
<dbReference type="EMBL" id="CP001229">
    <property type="protein sequence ID" value="ACN98601.1"/>
    <property type="molecule type" value="Genomic_DNA"/>
</dbReference>
<feature type="coiled-coil region" evidence="8">
    <location>
        <begin position="314"/>
        <end position="362"/>
    </location>
</feature>
<proteinExistence type="inferred from homology"/>
<reference evidence="10 11" key="1">
    <citation type="journal article" date="2009" name="J. Bacteriol.">
        <title>Complete and draft genome sequences of six members of the Aquificales.</title>
        <authorList>
            <person name="Reysenbach A.L."/>
            <person name="Hamamura N."/>
            <person name="Podar M."/>
            <person name="Griffiths E."/>
            <person name="Ferreira S."/>
            <person name="Hochstein R."/>
            <person name="Heidelberg J."/>
            <person name="Johnson J."/>
            <person name="Mead D."/>
            <person name="Pohorille A."/>
            <person name="Sarmiento M."/>
            <person name="Schweighofer K."/>
            <person name="Seshadri R."/>
            <person name="Voytek M.A."/>
        </authorList>
    </citation>
    <scope>NUCLEOTIDE SEQUENCE [LARGE SCALE GENOMIC DNA]</scope>
    <source>
        <strain evidence="11">Az-Fu1 / DSM 15241 / OCM 825</strain>
    </source>
</reference>
<keyword evidence="5" id="KW-0812">Transmembrane</keyword>
<evidence type="ECO:0000256" key="3">
    <source>
        <dbReference type="ARBA" id="ARBA00022448"/>
    </source>
</evidence>
<feature type="chain" id="PRO_5002906324" evidence="9">
    <location>
        <begin position="20"/>
        <end position="407"/>
    </location>
</feature>
<evidence type="ECO:0000256" key="4">
    <source>
        <dbReference type="ARBA" id="ARBA00022452"/>
    </source>
</evidence>
<name>C1DVR9_SULAA</name>
<feature type="signal peptide" evidence="9">
    <location>
        <begin position="1"/>
        <end position="19"/>
    </location>
</feature>
<dbReference type="Pfam" id="PF02321">
    <property type="entry name" value="OEP"/>
    <property type="match status" value="2"/>
</dbReference>
<dbReference type="SUPFAM" id="SSF56954">
    <property type="entry name" value="Outer membrane efflux proteins (OEP)"/>
    <property type="match status" value="1"/>
</dbReference>
<dbReference type="RefSeq" id="WP_012673923.1">
    <property type="nucleotide sequence ID" value="NC_012438.1"/>
</dbReference>
<evidence type="ECO:0000256" key="7">
    <source>
        <dbReference type="ARBA" id="ARBA00023237"/>
    </source>
</evidence>
<sequence>MKKILLTFLISFSSSFAITYDEVLSIAEKNATNIKLSEKDIEKVEYQIKEAYSNIYPQVNLTGTYTRWDPNYIFGFTPKNQYSAKIGLTQKIFDYQVLNLLQLSKQNLELQKVVKQDVIQKVKDTARRLFLASLYYKQVMDIKQENLKYWEENFKYVEGKYKAGLLAKYDYMRASSQLQTAISDYQLAKANYEKSIEDLKRFLMLEDITPPEGSLEKLDIPKENQDIKNNTEIKVLISQIQTAEKQIEYQKSANYPNLSLFVNYQTNNQFKFPSTSEVWKKGYNLGLSLNWSIFDGMAKDSRVLQAKTDKSKYEIQLQDKIKQVETEIKKAKIDLQALENQLKAEEENLKVAKESMRLSTERFKANITNTLEVLESQSNYLNTQLSYISTLYQYNLRVFDLLNLYGR</sequence>
<evidence type="ECO:0000256" key="5">
    <source>
        <dbReference type="ARBA" id="ARBA00022692"/>
    </source>
</evidence>
<dbReference type="GO" id="GO:1990281">
    <property type="term" value="C:efflux pump complex"/>
    <property type="evidence" value="ECO:0007669"/>
    <property type="project" value="TreeGrafter"/>
</dbReference>
<keyword evidence="6" id="KW-0472">Membrane</keyword>
<dbReference type="eggNOG" id="COG1538">
    <property type="taxonomic scope" value="Bacteria"/>
</dbReference>
<keyword evidence="4" id="KW-1134">Transmembrane beta strand</keyword>
<evidence type="ECO:0000313" key="11">
    <source>
        <dbReference type="Proteomes" id="UP000001369"/>
    </source>
</evidence>
<dbReference type="HOGENOM" id="CLU_012817_10_3_0"/>
<dbReference type="Proteomes" id="UP000001369">
    <property type="component" value="Chromosome"/>
</dbReference>
<evidence type="ECO:0000313" key="10">
    <source>
        <dbReference type="EMBL" id="ACN98601.1"/>
    </source>
</evidence>
<keyword evidence="7" id="KW-0998">Cell outer membrane</keyword>
<evidence type="ECO:0000256" key="1">
    <source>
        <dbReference type="ARBA" id="ARBA00004442"/>
    </source>
</evidence>
<evidence type="ECO:0000256" key="9">
    <source>
        <dbReference type="SAM" id="SignalP"/>
    </source>
</evidence>
<dbReference type="GO" id="GO:0015288">
    <property type="term" value="F:porin activity"/>
    <property type="evidence" value="ECO:0007669"/>
    <property type="project" value="TreeGrafter"/>
</dbReference>
<dbReference type="InterPro" id="IPR003423">
    <property type="entry name" value="OMP_efflux"/>
</dbReference>
<evidence type="ECO:0000256" key="8">
    <source>
        <dbReference type="SAM" id="Coils"/>
    </source>
</evidence>